<dbReference type="EC" id="2.3.3.14" evidence="5"/>
<dbReference type="InterPro" id="IPR013785">
    <property type="entry name" value="Aldolase_TIM"/>
</dbReference>
<dbReference type="FunFam" id="3.20.20.70:FF:000032">
    <property type="entry name" value="Homocitrate synthase, mitochondrial"/>
    <property type="match status" value="1"/>
</dbReference>
<keyword evidence="10" id="KW-0457">Lysine biosynthesis</keyword>
<evidence type="ECO:0000256" key="11">
    <source>
        <dbReference type="ARBA" id="ARBA00023211"/>
    </source>
</evidence>
<dbReference type="InterPro" id="IPR002034">
    <property type="entry name" value="AIPM/Hcit_synth_CS"/>
</dbReference>
<comment type="pathway">
    <text evidence="3">Amino-acid biosynthesis; L-lysine biosynthesis via AAA pathway; L-alpha-aminoadipate from 2-oxoglutarate: step 1/5.</text>
</comment>
<dbReference type="InterPro" id="IPR050073">
    <property type="entry name" value="2-IPM_HCS-like"/>
</dbReference>
<dbReference type="InterPro" id="IPR000891">
    <property type="entry name" value="PYR_CT"/>
</dbReference>
<dbReference type="PROSITE" id="PS00816">
    <property type="entry name" value="AIPM_HOMOCIT_SYNTH_2"/>
    <property type="match status" value="1"/>
</dbReference>
<dbReference type="InParanoid" id="A0A218ZB37"/>
<dbReference type="PANTHER" id="PTHR10277:SF48">
    <property type="entry name" value="HOMOCITRATE SYNTHASE, CYTOSOLIC ISOZYME-RELATED"/>
    <property type="match status" value="1"/>
</dbReference>
<dbReference type="Gene3D" id="3.20.20.70">
    <property type="entry name" value="Aldolase class I"/>
    <property type="match status" value="1"/>
</dbReference>
<dbReference type="SUPFAM" id="SSF51569">
    <property type="entry name" value="Aldolase"/>
    <property type="match status" value="1"/>
</dbReference>
<evidence type="ECO:0000256" key="12">
    <source>
        <dbReference type="ARBA" id="ARBA00048363"/>
    </source>
</evidence>
<accession>A0A218ZB37</accession>
<dbReference type="OrthoDB" id="2015253at2759"/>
<dbReference type="GO" id="GO:0046872">
    <property type="term" value="F:metal ion binding"/>
    <property type="evidence" value="ECO:0007669"/>
    <property type="project" value="UniProtKB-KW"/>
</dbReference>
<keyword evidence="11" id="KW-0464">Manganese</keyword>
<sequence length="490" mass="53269">MCPSCEPESAVNGNGHANATSNGANGSSASDSHPGFTAVETKSNPHPTRHNPYQSVGDFLSNVGNFKIIESTLREGEQFANAFFDTEKKIEIAKALDDFGVDYIELTSPAASEQSRADCEAICKLGLKAKILTHIRCNMEDARIAVQTGVDGVDVVIGTSSYLMEHSHGKDMTYITNTAIEVINYVKSHNIEIRFSSEDSFRSSLVDLLSIYSTVDKIGVNRVGIADTVGCASPRQVYDLIRTLRGVVSCDIETHFHNDTGCAIANAYCALEAGATHIDTSVLGIGERNGITPLGGLMARMIVADREYVMGKYKLEKLKDIEELVAQAVEVNIPFNNPITGFCAFTHKAGIHAKAILNNPSTYEIINPADFGMSRYVHFASRLTGWNAIKSRATQLNIEMTDAQYKECTSKIKALADIRPIAVDDADSIIRAFHRGLKIGKQVDLLPNMTAEEKALLAQKEQEIDIPEKRALDAEAAVPEAKRVRGDVAA</sequence>
<evidence type="ECO:0000313" key="16">
    <source>
        <dbReference type="EMBL" id="OWP04396.1"/>
    </source>
</evidence>
<evidence type="ECO:0000256" key="7">
    <source>
        <dbReference type="ARBA" id="ARBA00022679"/>
    </source>
</evidence>
<dbReference type="HAMAP" id="MF_02222">
    <property type="entry name" value="Homocitr_synth_fung_arch"/>
    <property type="match status" value="1"/>
</dbReference>
<dbReference type="InterPro" id="IPR011872">
    <property type="entry name" value="Homocitrate_synth"/>
</dbReference>
<feature type="region of interest" description="Disordered" evidence="14">
    <location>
        <begin position="1"/>
        <end position="55"/>
    </location>
</feature>
<evidence type="ECO:0000256" key="5">
    <source>
        <dbReference type="ARBA" id="ARBA00012974"/>
    </source>
</evidence>
<comment type="cofactor">
    <cofactor evidence="1">
        <name>Mn(2+)</name>
        <dbReference type="ChEBI" id="CHEBI:29035"/>
    </cofactor>
</comment>
<proteinExistence type="inferred from homology"/>
<gene>
    <name evidence="16" type="ORF">B2J93_7939</name>
</gene>
<reference evidence="16 17" key="1">
    <citation type="submission" date="2017-04" db="EMBL/GenBank/DDBJ databases">
        <title>Draft genome sequence of Marssonina coronaria NL1: causal agent of apple blotch.</title>
        <authorList>
            <person name="Cheng Q."/>
        </authorList>
    </citation>
    <scope>NUCLEOTIDE SEQUENCE [LARGE SCALE GENOMIC DNA]</scope>
    <source>
        <strain evidence="16 17">NL1</strain>
    </source>
</reference>
<evidence type="ECO:0000256" key="3">
    <source>
        <dbReference type="ARBA" id="ARBA00004755"/>
    </source>
</evidence>
<keyword evidence="7 13" id="KW-0808">Transferase</keyword>
<dbReference type="NCBIfam" id="TIGR02146">
    <property type="entry name" value="LysS_fung_arch"/>
    <property type="match status" value="1"/>
</dbReference>
<dbReference type="Pfam" id="PF22617">
    <property type="entry name" value="HCS_D2"/>
    <property type="match status" value="1"/>
</dbReference>
<dbReference type="CDD" id="cd07948">
    <property type="entry name" value="DRE_TIM_HCS"/>
    <property type="match status" value="1"/>
</dbReference>
<evidence type="ECO:0000256" key="4">
    <source>
        <dbReference type="ARBA" id="ARBA00006361"/>
    </source>
</evidence>
<dbReference type="Gene3D" id="1.10.238.260">
    <property type="match status" value="1"/>
</dbReference>
<organism evidence="16 17">
    <name type="scientific">Diplocarpon coronariae</name>
    <dbReference type="NCBI Taxonomy" id="2795749"/>
    <lineage>
        <taxon>Eukaryota</taxon>
        <taxon>Fungi</taxon>
        <taxon>Dikarya</taxon>
        <taxon>Ascomycota</taxon>
        <taxon>Pezizomycotina</taxon>
        <taxon>Leotiomycetes</taxon>
        <taxon>Helotiales</taxon>
        <taxon>Drepanopezizaceae</taxon>
        <taxon>Diplocarpon</taxon>
    </lineage>
</organism>
<dbReference type="GO" id="GO:0005739">
    <property type="term" value="C:mitochondrion"/>
    <property type="evidence" value="ECO:0007669"/>
    <property type="project" value="TreeGrafter"/>
</dbReference>
<dbReference type="EMBL" id="MZNU01000108">
    <property type="protein sequence ID" value="OWP04396.1"/>
    <property type="molecule type" value="Genomic_DNA"/>
</dbReference>
<dbReference type="Pfam" id="PF00682">
    <property type="entry name" value="HMGL-like"/>
    <property type="match status" value="1"/>
</dbReference>
<keyword evidence="6" id="KW-0028">Amino-acid biosynthesis</keyword>
<feature type="domain" description="Pyruvate carboxyltransferase" evidence="15">
    <location>
        <begin position="66"/>
        <end position="319"/>
    </location>
</feature>
<comment type="catalytic activity">
    <reaction evidence="12">
        <text>acetyl-CoA + 2-oxoglutarate + H2O = (2R)-homocitrate + CoA + H(+)</text>
        <dbReference type="Rhea" id="RHEA:12929"/>
        <dbReference type="ChEBI" id="CHEBI:15377"/>
        <dbReference type="ChEBI" id="CHEBI:15378"/>
        <dbReference type="ChEBI" id="CHEBI:16810"/>
        <dbReference type="ChEBI" id="CHEBI:57287"/>
        <dbReference type="ChEBI" id="CHEBI:57288"/>
        <dbReference type="ChEBI" id="CHEBI:58884"/>
        <dbReference type="EC" id="2.3.3.14"/>
    </reaction>
    <physiologicalReaction direction="left-to-right" evidence="12">
        <dbReference type="Rhea" id="RHEA:12930"/>
    </physiologicalReaction>
</comment>
<evidence type="ECO:0000256" key="13">
    <source>
        <dbReference type="RuleBase" id="RU003523"/>
    </source>
</evidence>
<dbReference type="STRING" id="503106.A0A218ZB37"/>
<feature type="compositionally biased region" description="Low complexity" evidence="14">
    <location>
        <begin position="12"/>
        <end position="30"/>
    </location>
</feature>
<feature type="compositionally biased region" description="Polar residues" evidence="14">
    <location>
        <begin position="40"/>
        <end position="54"/>
    </location>
</feature>
<dbReference type="InterPro" id="IPR054691">
    <property type="entry name" value="LeuA/HCS_post-cat"/>
</dbReference>
<evidence type="ECO:0000313" key="17">
    <source>
        <dbReference type="Proteomes" id="UP000242519"/>
    </source>
</evidence>
<dbReference type="UniPathway" id="UPA00033">
    <property type="reaction ID" value="UER00028"/>
</dbReference>
<dbReference type="PROSITE" id="PS00815">
    <property type="entry name" value="AIPM_HOMOCIT_SYNTH_1"/>
    <property type="match status" value="1"/>
</dbReference>
<evidence type="ECO:0000256" key="14">
    <source>
        <dbReference type="SAM" id="MobiDB-lite"/>
    </source>
</evidence>
<dbReference type="FunCoup" id="A0A218ZB37">
    <property type="interactions" value="625"/>
</dbReference>
<evidence type="ECO:0000256" key="6">
    <source>
        <dbReference type="ARBA" id="ARBA00022605"/>
    </source>
</evidence>
<evidence type="ECO:0000259" key="15">
    <source>
        <dbReference type="PROSITE" id="PS50991"/>
    </source>
</evidence>
<dbReference type="PROSITE" id="PS50991">
    <property type="entry name" value="PYR_CT"/>
    <property type="match status" value="1"/>
</dbReference>
<keyword evidence="17" id="KW-1185">Reference proteome</keyword>
<keyword evidence="9" id="KW-0460">Magnesium</keyword>
<evidence type="ECO:0000256" key="1">
    <source>
        <dbReference type="ARBA" id="ARBA00001936"/>
    </source>
</evidence>
<dbReference type="AlphaFoldDB" id="A0A218ZB37"/>
<comment type="caution">
    <text evidence="16">The sequence shown here is derived from an EMBL/GenBank/DDBJ whole genome shotgun (WGS) entry which is preliminary data.</text>
</comment>
<comment type="cofactor">
    <cofactor evidence="2">
        <name>Mg(2+)</name>
        <dbReference type="ChEBI" id="CHEBI:18420"/>
    </cofactor>
</comment>
<evidence type="ECO:0000256" key="9">
    <source>
        <dbReference type="ARBA" id="ARBA00022842"/>
    </source>
</evidence>
<dbReference type="GO" id="GO:0004410">
    <property type="term" value="F:homocitrate synthase activity"/>
    <property type="evidence" value="ECO:0007669"/>
    <property type="project" value="UniProtKB-EC"/>
</dbReference>
<evidence type="ECO:0000256" key="8">
    <source>
        <dbReference type="ARBA" id="ARBA00022723"/>
    </source>
</evidence>
<dbReference type="FunFam" id="1.10.238.260:FF:000002">
    <property type="entry name" value="Homocitrate synthase, mitochondrial"/>
    <property type="match status" value="1"/>
</dbReference>
<dbReference type="Proteomes" id="UP000242519">
    <property type="component" value="Unassembled WGS sequence"/>
</dbReference>
<dbReference type="InterPro" id="IPR048253">
    <property type="entry name" value="DRE_TIM_HCS_fun_bact"/>
</dbReference>
<dbReference type="GO" id="GO:0019878">
    <property type="term" value="P:lysine biosynthetic process via aminoadipic acid"/>
    <property type="evidence" value="ECO:0007669"/>
    <property type="project" value="UniProtKB-UniPathway"/>
</dbReference>
<evidence type="ECO:0000256" key="10">
    <source>
        <dbReference type="ARBA" id="ARBA00023154"/>
    </source>
</evidence>
<evidence type="ECO:0000256" key="2">
    <source>
        <dbReference type="ARBA" id="ARBA00001946"/>
    </source>
</evidence>
<keyword evidence="8" id="KW-0479">Metal-binding</keyword>
<protein>
    <recommendedName>
        <fullName evidence="5">homocitrate synthase</fullName>
        <ecNumber evidence="5">2.3.3.14</ecNumber>
    </recommendedName>
</protein>
<dbReference type="PANTHER" id="PTHR10277">
    <property type="entry name" value="HOMOCITRATE SYNTHASE-RELATED"/>
    <property type="match status" value="1"/>
</dbReference>
<name>A0A218ZB37_9HELO</name>
<comment type="similarity">
    <text evidence="4">Belongs to the alpha-IPM synthase/homocitrate synthase family. Homocitrate synthase LYS20/LYS21 subfamily.</text>
</comment>